<evidence type="ECO:0000256" key="1">
    <source>
        <dbReference type="ARBA" id="ARBA00001936"/>
    </source>
</evidence>
<feature type="compositionally biased region" description="Polar residues" evidence="19">
    <location>
        <begin position="312"/>
        <end position="321"/>
    </location>
</feature>
<evidence type="ECO:0000256" key="18">
    <source>
        <dbReference type="PIRSR" id="PIRSR622312-50"/>
    </source>
</evidence>
<keyword evidence="16" id="KW-0539">Nucleus</keyword>
<protein>
    <recommendedName>
        <fullName evidence="5">DNA polymerase lambda</fullName>
        <ecNumber evidence="4">2.7.7.7</ecNumber>
    </recommendedName>
</protein>
<dbReference type="InterPro" id="IPR029398">
    <property type="entry name" value="PolB_thumb"/>
</dbReference>
<dbReference type="SUPFAM" id="SSF81585">
    <property type="entry name" value="PsbU/PolX domain-like"/>
    <property type="match status" value="1"/>
</dbReference>
<dbReference type="EMBL" id="ML119652">
    <property type="protein sequence ID" value="RPA85686.1"/>
    <property type="molecule type" value="Genomic_DNA"/>
</dbReference>
<keyword evidence="15" id="KW-0456">Lyase</keyword>
<dbReference type="Proteomes" id="UP000275078">
    <property type="component" value="Unassembled WGS sequence"/>
</dbReference>
<evidence type="ECO:0000256" key="17">
    <source>
        <dbReference type="ARBA" id="ARBA00049244"/>
    </source>
</evidence>
<accession>A0A3N4IJ72</accession>
<feature type="compositionally biased region" description="Polar residues" evidence="19">
    <location>
        <begin position="91"/>
        <end position="106"/>
    </location>
</feature>
<feature type="region of interest" description="Disordered" evidence="19">
    <location>
        <begin position="397"/>
        <end position="417"/>
    </location>
</feature>
<dbReference type="PROSITE" id="PS00522">
    <property type="entry name" value="DNA_POLYMERASE_X"/>
    <property type="match status" value="1"/>
</dbReference>
<dbReference type="GO" id="GO:0006260">
    <property type="term" value="P:DNA replication"/>
    <property type="evidence" value="ECO:0007669"/>
    <property type="project" value="UniProtKB-KW"/>
</dbReference>
<dbReference type="InterPro" id="IPR036420">
    <property type="entry name" value="BRCT_dom_sf"/>
</dbReference>
<dbReference type="GO" id="GO:0006303">
    <property type="term" value="P:double-strand break repair via nonhomologous end joining"/>
    <property type="evidence" value="ECO:0007669"/>
    <property type="project" value="TreeGrafter"/>
</dbReference>
<evidence type="ECO:0000256" key="5">
    <source>
        <dbReference type="ARBA" id="ARBA00016513"/>
    </source>
</evidence>
<dbReference type="STRING" id="1160509.A0A3N4IJ72"/>
<dbReference type="InterPro" id="IPR043519">
    <property type="entry name" value="NT_sf"/>
</dbReference>
<dbReference type="PRINTS" id="PR00869">
    <property type="entry name" value="DNAPOLX"/>
</dbReference>
<dbReference type="PROSITE" id="PS50172">
    <property type="entry name" value="BRCT"/>
    <property type="match status" value="1"/>
</dbReference>
<dbReference type="Gene3D" id="1.10.150.20">
    <property type="entry name" value="5' to 3' exonuclease, C-terminal subdomain"/>
    <property type="match status" value="1"/>
</dbReference>
<dbReference type="InterPro" id="IPR019843">
    <property type="entry name" value="DNA_pol-X_BS"/>
</dbReference>
<dbReference type="Pfam" id="PF14716">
    <property type="entry name" value="HHH_8"/>
    <property type="match status" value="1"/>
</dbReference>
<comment type="similarity">
    <text evidence="3">Belongs to the DNA polymerase type-X family.</text>
</comment>
<dbReference type="Gene3D" id="1.10.150.110">
    <property type="entry name" value="DNA polymerase beta, N-terminal domain-like"/>
    <property type="match status" value="1"/>
</dbReference>
<dbReference type="InterPro" id="IPR001357">
    <property type="entry name" value="BRCT_dom"/>
</dbReference>
<evidence type="ECO:0000256" key="4">
    <source>
        <dbReference type="ARBA" id="ARBA00012417"/>
    </source>
</evidence>
<dbReference type="AlphaFoldDB" id="A0A3N4IJ72"/>
<evidence type="ECO:0000256" key="13">
    <source>
        <dbReference type="ARBA" id="ARBA00023125"/>
    </source>
</evidence>
<organism evidence="21 22">
    <name type="scientific">Ascobolus immersus RN42</name>
    <dbReference type="NCBI Taxonomy" id="1160509"/>
    <lineage>
        <taxon>Eukaryota</taxon>
        <taxon>Fungi</taxon>
        <taxon>Dikarya</taxon>
        <taxon>Ascomycota</taxon>
        <taxon>Pezizomycotina</taxon>
        <taxon>Pezizomycetes</taxon>
        <taxon>Pezizales</taxon>
        <taxon>Ascobolaceae</taxon>
        <taxon>Ascobolus</taxon>
    </lineage>
</organism>
<feature type="region of interest" description="Disordered" evidence="19">
    <location>
        <begin position="300"/>
        <end position="366"/>
    </location>
</feature>
<dbReference type="InterPro" id="IPR037160">
    <property type="entry name" value="DNA_Pol_thumb_sf"/>
</dbReference>
<evidence type="ECO:0000256" key="10">
    <source>
        <dbReference type="ARBA" id="ARBA00022723"/>
    </source>
</evidence>
<evidence type="ECO:0000256" key="11">
    <source>
        <dbReference type="ARBA" id="ARBA00022763"/>
    </source>
</evidence>
<dbReference type="GO" id="GO:0003887">
    <property type="term" value="F:DNA-directed DNA polymerase activity"/>
    <property type="evidence" value="ECO:0007669"/>
    <property type="project" value="UniProtKB-KW"/>
</dbReference>
<name>A0A3N4IJ72_ASCIM</name>
<dbReference type="Pfam" id="PF10391">
    <property type="entry name" value="DNA_pol_lambd_f"/>
    <property type="match status" value="1"/>
</dbReference>
<evidence type="ECO:0000256" key="7">
    <source>
        <dbReference type="ARBA" id="ARBA00022679"/>
    </source>
</evidence>
<evidence type="ECO:0000256" key="3">
    <source>
        <dbReference type="ARBA" id="ARBA00008323"/>
    </source>
</evidence>
<keyword evidence="11" id="KW-0227">DNA damage</keyword>
<comment type="cofactor">
    <cofactor evidence="1">
        <name>Mn(2+)</name>
        <dbReference type="ChEBI" id="CHEBI:29035"/>
    </cofactor>
</comment>
<sequence length="770" mass="86751">MSPQYSMPSKEEKIQFFQSLSKVYSQDDDDEELDLDLDLPVPTNGLSTSSESAASSGAGSTVGKKRLHEESPADLEQRKVAKVEKPKKTAGPTTSSTRTAQSGSNNDETDSDDDVVFMKSKPVSRPAPKETKSDSKVPSSLVSSSSTRSRGNAKRPDAPERRSTMPATGLVDTTNIPRATEIRHNKKRERMIFDGISFYYIPNDTKNPVRRKRIARLQELGAVWADDLNERGKTTIVSYIFVDKKHSWDMMISYLKGRKIPDAAIVVNEEYSGHCIEFGRIVQPIPKRFLVSKPQTEADSLSNIPSLVPAKSNPTDHNVSPYSLKIKPKKPKQPPQPESQIPDADEQAETPPDDPPPKFEIFKPVEVSKPVDTKKDALSDMIVKSKRIADASMFIEPESDEEEVSKGEPAFSKTSMPGGSKIFKFEQHFLCNKGPQKQSKDCPNARTIEMLEKLLEYYELTGDQWRPIAYRKAIAALKRQKEKVCTSKEAKKISGIGQRIADKIEEIVETNELRRLDYAMDDPNYETLSLFLKIYGCGLQQAKVWISQGHRTIDDLLKHAKLSKHQRIGIEHLDDFDTRIPREEVKEHGEVVRSVLREMDSDLSMEIMGSYRRGKADCGDIDIMVTHPTATANELHKVLEDLLERLFESGFLKADMTSSRRMGGMTMHGASQLRPGMPWRRLDILMVPNECVGAALLYFTGDDIFNRSIRLLARKKGLKLNQNGLWKGRQTDANSKVITEGTRVVSGPDEKAIFDYLGVEWREPHERIYH</sequence>
<dbReference type="InterPro" id="IPR028207">
    <property type="entry name" value="DNA_pol_B_palm_palm"/>
</dbReference>
<feature type="compositionally biased region" description="Acidic residues" evidence="19">
    <location>
        <begin position="26"/>
        <end position="37"/>
    </location>
</feature>
<evidence type="ECO:0000256" key="19">
    <source>
        <dbReference type="SAM" id="MobiDB-lite"/>
    </source>
</evidence>
<dbReference type="GO" id="GO:0016829">
    <property type="term" value="F:lyase activity"/>
    <property type="evidence" value="ECO:0007669"/>
    <property type="project" value="UniProtKB-KW"/>
</dbReference>
<evidence type="ECO:0000256" key="2">
    <source>
        <dbReference type="ARBA" id="ARBA00004123"/>
    </source>
</evidence>
<dbReference type="Gene3D" id="3.40.50.10190">
    <property type="entry name" value="BRCT domain"/>
    <property type="match status" value="1"/>
</dbReference>
<evidence type="ECO:0000256" key="6">
    <source>
        <dbReference type="ARBA" id="ARBA00022634"/>
    </source>
</evidence>
<dbReference type="InterPro" id="IPR002054">
    <property type="entry name" value="DNA-dir_DNA_pol_X"/>
</dbReference>
<dbReference type="GO" id="GO:0005634">
    <property type="term" value="C:nucleus"/>
    <property type="evidence" value="ECO:0007669"/>
    <property type="project" value="UniProtKB-SubCell"/>
</dbReference>
<gene>
    <name evidence="21" type="ORF">BJ508DRAFT_373286</name>
</gene>
<evidence type="ECO:0000259" key="20">
    <source>
        <dbReference type="PROSITE" id="PS50172"/>
    </source>
</evidence>
<dbReference type="FunFam" id="1.10.150.20:FF:000010">
    <property type="entry name" value="DNA polymerase lambda"/>
    <property type="match status" value="1"/>
</dbReference>
<keyword evidence="9" id="KW-0235">DNA replication</keyword>
<dbReference type="InterPro" id="IPR027421">
    <property type="entry name" value="DNA_pol_lamdba_lyase_dom_sf"/>
</dbReference>
<evidence type="ECO:0000256" key="15">
    <source>
        <dbReference type="ARBA" id="ARBA00023239"/>
    </source>
</evidence>
<dbReference type="InterPro" id="IPR010996">
    <property type="entry name" value="HHH_MUS81"/>
</dbReference>
<dbReference type="PRINTS" id="PR00870">
    <property type="entry name" value="DNAPOLXBETA"/>
</dbReference>
<proteinExistence type="inferred from homology"/>
<dbReference type="CDD" id="cd00141">
    <property type="entry name" value="NT_POLXc"/>
    <property type="match status" value="1"/>
</dbReference>
<dbReference type="FunFam" id="1.10.150.110:FF:000005">
    <property type="entry name" value="DNA polymerase POL4"/>
    <property type="match status" value="1"/>
</dbReference>
<keyword evidence="12" id="KW-0239">DNA-directed DNA polymerase</keyword>
<dbReference type="GO" id="GO:0046872">
    <property type="term" value="F:metal ion binding"/>
    <property type="evidence" value="ECO:0007669"/>
    <property type="project" value="UniProtKB-KW"/>
</dbReference>
<dbReference type="SMART" id="SM00483">
    <property type="entry name" value="POLXc"/>
    <property type="match status" value="1"/>
</dbReference>
<dbReference type="InterPro" id="IPR022312">
    <property type="entry name" value="DNA_pol_X"/>
</dbReference>
<keyword evidence="7" id="KW-0808">Transferase</keyword>
<evidence type="ECO:0000313" key="21">
    <source>
        <dbReference type="EMBL" id="RPA85686.1"/>
    </source>
</evidence>
<dbReference type="PANTHER" id="PTHR11276:SF28">
    <property type="entry name" value="DNA POLYMERASE LAMBDA"/>
    <property type="match status" value="1"/>
</dbReference>
<comment type="catalytic activity">
    <reaction evidence="17">
        <text>DNA(n) + a 2'-deoxyribonucleoside 5'-triphosphate = DNA(n+1) + diphosphate</text>
        <dbReference type="Rhea" id="RHEA:22508"/>
        <dbReference type="Rhea" id="RHEA-COMP:17339"/>
        <dbReference type="Rhea" id="RHEA-COMP:17340"/>
        <dbReference type="ChEBI" id="CHEBI:33019"/>
        <dbReference type="ChEBI" id="CHEBI:61560"/>
        <dbReference type="ChEBI" id="CHEBI:173112"/>
        <dbReference type="EC" id="2.7.7.7"/>
    </reaction>
</comment>
<keyword evidence="13" id="KW-0238">DNA-binding</keyword>
<dbReference type="Pfam" id="PF14791">
    <property type="entry name" value="DNA_pol_B_thumb"/>
    <property type="match status" value="1"/>
</dbReference>
<keyword evidence="14" id="KW-0234">DNA repair</keyword>
<evidence type="ECO:0000256" key="16">
    <source>
        <dbReference type="ARBA" id="ARBA00023242"/>
    </source>
</evidence>
<keyword evidence="10" id="KW-0479">Metal-binding</keyword>
<feature type="compositionally biased region" description="Low complexity" evidence="19">
    <location>
        <begin position="136"/>
        <end position="149"/>
    </location>
</feature>
<dbReference type="Gene3D" id="3.30.460.10">
    <property type="entry name" value="Beta Polymerase, domain 2"/>
    <property type="match status" value="1"/>
</dbReference>
<feature type="compositionally biased region" description="Low complexity" evidence="19">
    <location>
        <begin position="47"/>
        <end position="61"/>
    </location>
</feature>
<dbReference type="SUPFAM" id="SSF81301">
    <property type="entry name" value="Nucleotidyltransferase"/>
    <property type="match status" value="1"/>
</dbReference>
<keyword evidence="8" id="KW-0548">Nucleotidyltransferase</keyword>
<feature type="compositionally biased region" description="Basic and acidic residues" evidence="19">
    <location>
        <begin position="67"/>
        <end position="87"/>
    </location>
</feature>
<evidence type="ECO:0000313" key="22">
    <source>
        <dbReference type="Proteomes" id="UP000275078"/>
    </source>
</evidence>
<reference evidence="21 22" key="1">
    <citation type="journal article" date="2018" name="Nat. Ecol. Evol.">
        <title>Pezizomycetes genomes reveal the molecular basis of ectomycorrhizal truffle lifestyle.</title>
        <authorList>
            <person name="Murat C."/>
            <person name="Payen T."/>
            <person name="Noel B."/>
            <person name="Kuo A."/>
            <person name="Morin E."/>
            <person name="Chen J."/>
            <person name="Kohler A."/>
            <person name="Krizsan K."/>
            <person name="Balestrini R."/>
            <person name="Da Silva C."/>
            <person name="Montanini B."/>
            <person name="Hainaut M."/>
            <person name="Levati E."/>
            <person name="Barry K.W."/>
            <person name="Belfiori B."/>
            <person name="Cichocki N."/>
            <person name="Clum A."/>
            <person name="Dockter R.B."/>
            <person name="Fauchery L."/>
            <person name="Guy J."/>
            <person name="Iotti M."/>
            <person name="Le Tacon F."/>
            <person name="Lindquist E.A."/>
            <person name="Lipzen A."/>
            <person name="Malagnac F."/>
            <person name="Mello A."/>
            <person name="Molinier V."/>
            <person name="Miyauchi S."/>
            <person name="Poulain J."/>
            <person name="Riccioni C."/>
            <person name="Rubini A."/>
            <person name="Sitrit Y."/>
            <person name="Splivallo R."/>
            <person name="Traeger S."/>
            <person name="Wang M."/>
            <person name="Zifcakova L."/>
            <person name="Wipf D."/>
            <person name="Zambonelli A."/>
            <person name="Paolocci F."/>
            <person name="Nowrousian M."/>
            <person name="Ottonello S."/>
            <person name="Baldrian P."/>
            <person name="Spatafora J.W."/>
            <person name="Henrissat B."/>
            <person name="Nagy L.G."/>
            <person name="Aury J.M."/>
            <person name="Wincker P."/>
            <person name="Grigoriev I.V."/>
            <person name="Bonfante P."/>
            <person name="Martin F.M."/>
        </authorList>
    </citation>
    <scope>NUCLEOTIDE SEQUENCE [LARGE SCALE GENOMIC DNA]</scope>
    <source>
        <strain evidence="21 22">RN42</strain>
    </source>
</reference>
<evidence type="ECO:0000256" key="9">
    <source>
        <dbReference type="ARBA" id="ARBA00022705"/>
    </source>
</evidence>
<dbReference type="Pfam" id="PF14792">
    <property type="entry name" value="DNA_pol_B_palm"/>
    <property type="match status" value="1"/>
</dbReference>
<keyword evidence="6" id="KW-0237">DNA synthesis</keyword>
<dbReference type="Gene3D" id="3.30.210.10">
    <property type="entry name" value="DNA polymerase, thumb domain"/>
    <property type="match status" value="1"/>
</dbReference>
<dbReference type="OrthoDB" id="205514at2759"/>
<feature type="compositionally biased region" description="Basic and acidic residues" evidence="19">
    <location>
        <begin position="154"/>
        <end position="163"/>
    </location>
</feature>
<dbReference type="GO" id="GO:0003677">
    <property type="term" value="F:DNA binding"/>
    <property type="evidence" value="ECO:0007669"/>
    <property type="project" value="UniProtKB-KW"/>
</dbReference>
<feature type="compositionally biased region" description="Acidic residues" evidence="19">
    <location>
        <begin position="343"/>
        <end position="352"/>
    </location>
</feature>
<feature type="domain" description="BRCT" evidence="20">
    <location>
        <begin position="188"/>
        <end position="282"/>
    </location>
</feature>
<evidence type="ECO:0000256" key="14">
    <source>
        <dbReference type="ARBA" id="ARBA00023204"/>
    </source>
</evidence>
<feature type="region of interest" description="Disordered" evidence="19">
    <location>
        <begin position="25"/>
        <end position="174"/>
    </location>
</feature>
<dbReference type="PANTHER" id="PTHR11276">
    <property type="entry name" value="DNA POLYMERASE TYPE-X FAMILY MEMBER"/>
    <property type="match status" value="1"/>
</dbReference>
<keyword evidence="22" id="KW-1185">Reference proteome</keyword>
<evidence type="ECO:0000256" key="8">
    <source>
        <dbReference type="ARBA" id="ARBA00022695"/>
    </source>
</evidence>
<feature type="active site" description="Nucleophile; Schiff-base intermediate with DNA; for 5'-dRP lyase activity" evidence="18">
    <location>
        <position position="503"/>
    </location>
</feature>
<dbReference type="InterPro" id="IPR018944">
    <property type="entry name" value="DNA_pol_lambd_fingers_domain"/>
</dbReference>
<dbReference type="EC" id="2.7.7.7" evidence="4"/>
<dbReference type="SUPFAM" id="SSF47802">
    <property type="entry name" value="DNA polymerase beta, N-terminal domain-like"/>
    <property type="match status" value="1"/>
</dbReference>
<dbReference type="InterPro" id="IPR002008">
    <property type="entry name" value="DNA_pol_X_beta-like"/>
</dbReference>
<evidence type="ECO:0000256" key="12">
    <source>
        <dbReference type="ARBA" id="ARBA00022932"/>
    </source>
</evidence>
<comment type="subcellular location">
    <subcellularLocation>
        <location evidence="2">Nucleus</location>
    </subcellularLocation>
</comment>